<keyword evidence="1" id="KW-0175">Coiled coil</keyword>
<sequence length="73" mass="8771">MEELQKEKRELVEKKEELLREYNVMQRKLIKIESLIKDVCEKSETGHIYIEEIEQGMYGMTFTYCKICGHEVV</sequence>
<feature type="coiled-coil region" evidence="1">
    <location>
        <begin position="1"/>
        <end position="35"/>
    </location>
</feature>
<dbReference type="AlphaFoldDB" id="A0A6C0C166"/>
<accession>A0A6C0C166</accession>
<evidence type="ECO:0000313" key="2">
    <source>
        <dbReference type="EMBL" id="QHS98146.1"/>
    </source>
</evidence>
<evidence type="ECO:0000256" key="1">
    <source>
        <dbReference type="SAM" id="Coils"/>
    </source>
</evidence>
<organism evidence="2">
    <name type="scientific">viral metagenome</name>
    <dbReference type="NCBI Taxonomy" id="1070528"/>
    <lineage>
        <taxon>unclassified sequences</taxon>
        <taxon>metagenomes</taxon>
        <taxon>organismal metagenomes</taxon>
    </lineage>
</organism>
<protein>
    <submittedName>
        <fullName evidence="2">Uncharacterized protein</fullName>
    </submittedName>
</protein>
<name>A0A6C0C166_9ZZZZ</name>
<dbReference type="EMBL" id="MN739312">
    <property type="protein sequence ID" value="QHS98146.1"/>
    <property type="molecule type" value="Genomic_DNA"/>
</dbReference>
<proteinExistence type="predicted"/>
<reference evidence="2" key="1">
    <citation type="journal article" date="2020" name="Nature">
        <title>Giant virus diversity and host interactions through global metagenomics.</title>
        <authorList>
            <person name="Schulz F."/>
            <person name="Roux S."/>
            <person name="Paez-Espino D."/>
            <person name="Jungbluth S."/>
            <person name="Walsh D.A."/>
            <person name="Denef V.J."/>
            <person name="McMahon K.D."/>
            <person name="Konstantinidis K.T."/>
            <person name="Eloe-Fadrosh E.A."/>
            <person name="Kyrpides N.C."/>
            <person name="Woyke T."/>
        </authorList>
    </citation>
    <scope>NUCLEOTIDE SEQUENCE</scope>
    <source>
        <strain evidence="2">GVMAG-M-3300020182-84</strain>
    </source>
</reference>